<name>A0A2U2C3E8_9BACT</name>
<protein>
    <recommendedName>
        <fullName evidence="3">Chemotaxis protein</fullName>
    </recommendedName>
</protein>
<accession>A0A2U2C3E8</accession>
<gene>
    <name evidence="1" type="ORF">DF188_02515</name>
</gene>
<sequence length="349" mass="37565">MPIPFIIAGSVAVVAGGYGAKKGYDAYQDNEEAKRINLEAKNLYDKALSSLQVEKDNTQESLEKLGNLKLNFYKELIIPTIDMLNKIPELPTKKEFIFNGKTIKLPNQNDHLEMKKYETSISDIISGGAKALGTGGLVGLATFGGVGTFAVTTTGTAIAGLSGVAATNATLAWLGGGALSVGGLGMAGGMAVLGGIVAAPVLAVAGMVFASKAEEAKNTAYSNFSLAETSVAELKLAEVRTNGIRRKSDEMIMTLEKLKDFYLKNLNNLQNIIYKKGVPQKISKRSIKTLFIKKEYHLSWDNKDLETIAVLHSFYETTVNILEVDLILDNGNVNPEVKNKLDLANELSK</sequence>
<reference evidence="1 2" key="1">
    <citation type="submission" date="2018-05" db="EMBL/GenBank/DDBJ databases">
        <title>Antimicrobial susceptibility testing and genomic analysis of Arcobacter skirrowii strains and one Arcobacter butzleri isolated from German poultry farms.</title>
        <authorList>
            <person name="Haenel I."/>
            <person name="Hotzel H."/>
            <person name="Tomaso H."/>
            <person name="Busch A."/>
        </authorList>
    </citation>
    <scope>NUCLEOTIDE SEQUENCE [LARGE SCALE GENOMIC DNA]</scope>
    <source>
        <strain evidence="2">v</strain>
    </source>
</reference>
<proteinExistence type="predicted"/>
<dbReference type="AlphaFoldDB" id="A0A2U2C3E8"/>
<dbReference type="RefSeq" id="WP_109158156.1">
    <property type="nucleotide sequence ID" value="NZ_QEYI01000001.1"/>
</dbReference>
<evidence type="ECO:0000313" key="1">
    <source>
        <dbReference type="EMBL" id="PWE23564.1"/>
    </source>
</evidence>
<evidence type="ECO:0008006" key="3">
    <source>
        <dbReference type="Google" id="ProtNLM"/>
    </source>
</evidence>
<evidence type="ECO:0000313" key="2">
    <source>
        <dbReference type="Proteomes" id="UP000245014"/>
    </source>
</evidence>
<dbReference type="Proteomes" id="UP000245014">
    <property type="component" value="Unassembled WGS sequence"/>
</dbReference>
<dbReference type="EMBL" id="QEYI01000001">
    <property type="protein sequence ID" value="PWE23564.1"/>
    <property type="molecule type" value="Genomic_DNA"/>
</dbReference>
<comment type="caution">
    <text evidence="1">The sequence shown here is derived from an EMBL/GenBank/DDBJ whole genome shotgun (WGS) entry which is preliminary data.</text>
</comment>
<organism evidence="1 2">
    <name type="scientific">Aliarcobacter skirrowii</name>
    <dbReference type="NCBI Taxonomy" id="28200"/>
    <lineage>
        <taxon>Bacteria</taxon>
        <taxon>Pseudomonadati</taxon>
        <taxon>Campylobacterota</taxon>
        <taxon>Epsilonproteobacteria</taxon>
        <taxon>Campylobacterales</taxon>
        <taxon>Arcobacteraceae</taxon>
        <taxon>Aliarcobacter</taxon>
    </lineage>
</organism>